<sequence length="80" mass="9289">MVRVAVIGLDEVYRQGVFVEWESAYPARTLRQLPDGTCLIPPEWLDDLRRIAAECCSEVRVINEPKASRRDFLRRFAPKL</sequence>
<organism evidence="1 2">
    <name type="scientific">Pyrinomonas methylaliphatogenes</name>
    <dbReference type="NCBI Taxonomy" id="454194"/>
    <lineage>
        <taxon>Bacteria</taxon>
        <taxon>Pseudomonadati</taxon>
        <taxon>Acidobacteriota</taxon>
        <taxon>Blastocatellia</taxon>
        <taxon>Blastocatellales</taxon>
        <taxon>Pyrinomonadaceae</taxon>
        <taxon>Pyrinomonas</taxon>
    </lineage>
</organism>
<dbReference type="AlphaFoldDB" id="A0A0B6WUF1"/>
<protein>
    <submittedName>
        <fullName evidence="1">Uncharacterized protein</fullName>
    </submittedName>
</protein>
<reference evidence="1 2" key="1">
    <citation type="submission" date="2013-12" db="EMBL/GenBank/DDBJ databases">
        <authorList>
            <person name="Stott M."/>
        </authorList>
    </citation>
    <scope>NUCLEOTIDE SEQUENCE [LARGE SCALE GENOMIC DNA]</scope>
    <source>
        <strain evidence="1 2">K22</strain>
    </source>
</reference>
<name>A0A0B6WUF1_9BACT</name>
<dbReference type="STRING" id="454194.PYK22_00600"/>
<gene>
    <name evidence="1" type="ORF">PYK22_00600</name>
</gene>
<keyword evidence="2" id="KW-1185">Reference proteome</keyword>
<dbReference type="Proteomes" id="UP000031518">
    <property type="component" value="Unassembled WGS sequence"/>
</dbReference>
<accession>A0A0B6WUF1</accession>
<proteinExistence type="predicted"/>
<evidence type="ECO:0000313" key="1">
    <source>
        <dbReference type="EMBL" id="CDM64606.1"/>
    </source>
</evidence>
<dbReference type="EMBL" id="CBXV010000002">
    <property type="protein sequence ID" value="CDM64606.1"/>
    <property type="molecule type" value="Genomic_DNA"/>
</dbReference>
<evidence type="ECO:0000313" key="2">
    <source>
        <dbReference type="Proteomes" id="UP000031518"/>
    </source>
</evidence>
<reference evidence="1 2" key="2">
    <citation type="submission" date="2015-01" db="EMBL/GenBank/DDBJ databases">
        <title>Complete genome sequence of Pyrinomonas methylaliphatogenes type strain K22T.</title>
        <authorList>
            <person name="Lee K.C.Y."/>
            <person name="Power J.F."/>
            <person name="Dunfield P.F."/>
            <person name="Morgan X.C."/>
            <person name="Huttenhower C."/>
            <person name="Stott M.B."/>
        </authorList>
    </citation>
    <scope>NUCLEOTIDE SEQUENCE [LARGE SCALE GENOMIC DNA]</scope>
    <source>
        <strain evidence="1 2">K22</strain>
    </source>
</reference>
<dbReference type="RefSeq" id="WP_041974148.1">
    <property type="nucleotide sequence ID" value="NZ_CBXV010000002.1"/>
</dbReference>